<dbReference type="InterPro" id="IPR027417">
    <property type="entry name" value="P-loop_NTPase"/>
</dbReference>
<dbReference type="PROSITE" id="PS50893">
    <property type="entry name" value="ABC_TRANSPORTER_2"/>
    <property type="match status" value="2"/>
</dbReference>
<accession>A0A0K8J3I8</accession>
<name>A0A0K8J3I8_9FIRM</name>
<dbReference type="PANTHER" id="PTHR42855:SF2">
    <property type="entry name" value="DRUG RESISTANCE ABC TRANSPORTER,ATP-BINDING PROTEIN"/>
    <property type="match status" value="1"/>
</dbReference>
<dbReference type="InterPro" id="IPR051309">
    <property type="entry name" value="ABCF_ATPase"/>
</dbReference>
<dbReference type="FunFam" id="3.40.50.300:FF:000011">
    <property type="entry name" value="Putative ABC transporter ATP-binding component"/>
    <property type="match status" value="1"/>
</dbReference>
<dbReference type="CDD" id="cd03221">
    <property type="entry name" value="ABCF_EF-3"/>
    <property type="match status" value="1"/>
</dbReference>
<dbReference type="AlphaFoldDB" id="A0A0K8J3I8"/>
<protein>
    <recommendedName>
        <fullName evidence="4">ABC transporter domain-containing protein</fullName>
    </recommendedName>
</protein>
<evidence type="ECO:0000256" key="3">
    <source>
        <dbReference type="SAM" id="Coils"/>
    </source>
</evidence>
<dbReference type="OrthoDB" id="9801441at2"/>
<keyword evidence="1" id="KW-0547">Nucleotide-binding</keyword>
<dbReference type="NCBIfam" id="NF000355">
    <property type="entry name" value="ribo_prot_ABC_F"/>
    <property type="match status" value="1"/>
</dbReference>
<dbReference type="Proteomes" id="UP000196053">
    <property type="component" value="Chromosome I"/>
</dbReference>
<dbReference type="GO" id="GO:0016887">
    <property type="term" value="F:ATP hydrolysis activity"/>
    <property type="evidence" value="ECO:0007669"/>
    <property type="project" value="InterPro"/>
</dbReference>
<proteinExistence type="predicted"/>
<feature type="coiled-coil region" evidence="3">
    <location>
        <begin position="292"/>
        <end position="325"/>
    </location>
</feature>
<keyword evidence="2" id="KW-0067">ATP-binding</keyword>
<sequence length="520" mass="60571">MSQILVNNLSFSYDTAYDMIFENVSFQIDTDWKLGFIGRNGKGKTTFLNLLMGKYEYRGSIRAGVNFDYFPFEIEDIERNTLDLIKDIIAPFKEWEKEMEECLLSNIDRYGQLLELYQQHDGYIIDELIQKELGKLKVDLDILTRPFNTLSFGERTKIMLAALFLKKNNFLLIDEPTNHLDMEGREILADYLQSKKGFILVSHDRAFLDKCIDHVLSINRTNIEVEKGNYSSWYHNKRLRDNYEIEKNKQLIKEISSLSEAARRAGSWSDKIEASKTGNHVFDRGYVGHQAAKMMKRAKAIERRKLNTLEEKKDLLKNIEETEALKMNIIPFHKKRLIELEDLSLFYENKKIASNINLTVKSGDRLAIRGKNGSGKTTLLKLLLGKDIKHRGRAYIASGLKISYVSQDTSWLEGSLKDFSFKYGVDETIFKTILRQLDFERDQFDKDIRYFSQGQKKKVLLAKSLAEPAHIFFWDEPLNFIDVFSRIQIEELLLAYKPTIAFIEHDKVFTKSVATKEIYL</sequence>
<gene>
    <name evidence="5" type="ORF">SD1D_0625</name>
</gene>
<dbReference type="PROSITE" id="PS00211">
    <property type="entry name" value="ABC_TRANSPORTER_1"/>
    <property type="match status" value="2"/>
</dbReference>
<evidence type="ECO:0000313" key="6">
    <source>
        <dbReference type="Proteomes" id="UP000196053"/>
    </source>
</evidence>
<keyword evidence="3" id="KW-0175">Coiled coil</keyword>
<reference evidence="6" key="1">
    <citation type="submission" date="2015-09" db="EMBL/GenBank/DDBJ databases">
        <authorList>
            <person name="Wibberg D."/>
        </authorList>
    </citation>
    <scope>NUCLEOTIDE SEQUENCE [LARGE SCALE GENOMIC DNA]</scope>
    <source>
        <strain evidence="6">SD1D</strain>
    </source>
</reference>
<dbReference type="GO" id="GO:0005524">
    <property type="term" value="F:ATP binding"/>
    <property type="evidence" value="ECO:0007669"/>
    <property type="project" value="UniProtKB-KW"/>
</dbReference>
<evidence type="ECO:0000313" key="5">
    <source>
        <dbReference type="EMBL" id="CUH92176.1"/>
    </source>
</evidence>
<dbReference type="PANTHER" id="PTHR42855">
    <property type="entry name" value="ABC TRANSPORTER ATP-BINDING SUBUNIT"/>
    <property type="match status" value="1"/>
</dbReference>
<dbReference type="KEGG" id="hsd:SD1D_0625"/>
<dbReference type="SUPFAM" id="SSF52540">
    <property type="entry name" value="P-loop containing nucleoside triphosphate hydrolases"/>
    <property type="match status" value="2"/>
</dbReference>
<evidence type="ECO:0000259" key="4">
    <source>
        <dbReference type="PROSITE" id="PS50893"/>
    </source>
</evidence>
<dbReference type="SMART" id="SM00382">
    <property type="entry name" value="AAA"/>
    <property type="match status" value="2"/>
</dbReference>
<dbReference type="Pfam" id="PF00005">
    <property type="entry name" value="ABC_tran"/>
    <property type="match status" value="2"/>
</dbReference>
<dbReference type="InterPro" id="IPR017871">
    <property type="entry name" value="ABC_transporter-like_CS"/>
</dbReference>
<dbReference type="InterPro" id="IPR003439">
    <property type="entry name" value="ABC_transporter-like_ATP-bd"/>
</dbReference>
<evidence type="ECO:0000256" key="1">
    <source>
        <dbReference type="ARBA" id="ARBA00022741"/>
    </source>
</evidence>
<keyword evidence="6" id="KW-1185">Reference proteome</keyword>
<dbReference type="EMBL" id="LN879430">
    <property type="protein sequence ID" value="CUH92176.1"/>
    <property type="molecule type" value="Genomic_DNA"/>
</dbReference>
<dbReference type="InterPro" id="IPR003593">
    <property type="entry name" value="AAA+_ATPase"/>
</dbReference>
<feature type="domain" description="ABC transporter" evidence="4">
    <location>
        <begin position="338"/>
        <end position="520"/>
    </location>
</feature>
<dbReference type="Gene3D" id="3.40.50.300">
    <property type="entry name" value="P-loop containing nucleotide triphosphate hydrolases"/>
    <property type="match status" value="2"/>
</dbReference>
<evidence type="ECO:0000256" key="2">
    <source>
        <dbReference type="ARBA" id="ARBA00022840"/>
    </source>
</evidence>
<feature type="domain" description="ABC transporter" evidence="4">
    <location>
        <begin position="4"/>
        <end position="245"/>
    </location>
</feature>
<dbReference type="RefSeq" id="WP_058257569.1">
    <property type="nucleotide sequence ID" value="NZ_JANWKB010000079.1"/>
</dbReference>
<organism evidence="5 6">
    <name type="scientific">Herbinix luporum</name>
    <dbReference type="NCBI Taxonomy" id="1679721"/>
    <lineage>
        <taxon>Bacteria</taxon>
        <taxon>Bacillati</taxon>
        <taxon>Bacillota</taxon>
        <taxon>Clostridia</taxon>
        <taxon>Lachnospirales</taxon>
        <taxon>Lachnospiraceae</taxon>
        <taxon>Herbinix</taxon>
    </lineage>
</organism>